<sequence>MVQCVQKNATQRRLKDGANLFFFPLLQSIPKAPH</sequence>
<gene>
    <name evidence="1" type="ORF">NCTC12119_00552</name>
</gene>
<organism evidence="1 2">
    <name type="scientific">Buttiauxella agrestis</name>
    <dbReference type="NCBI Taxonomy" id="82977"/>
    <lineage>
        <taxon>Bacteria</taxon>
        <taxon>Pseudomonadati</taxon>
        <taxon>Pseudomonadota</taxon>
        <taxon>Gammaproteobacteria</taxon>
        <taxon>Enterobacterales</taxon>
        <taxon>Enterobacteriaceae</taxon>
        <taxon>Buttiauxella</taxon>
    </lineage>
</organism>
<reference evidence="1 2" key="1">
    <citation type="submission" date="2018-06" db="EMBL/GenBank/DDBJ databases">
        <authorList>
            <consortium name="Pathogen Informatics"/>
            <person name="Doyle S."/>
        </authorList>
    </citation>
    <scope>NUCLEOTIDE SEQUENCE [LARGE SCALE GENOMIC DNA]</scope>
    <source>
        <strain evidence="1 2">NCTC12119</strain>
    </source>
</reference>
<dbReference type="EMBL" id="UIGI01000001">
    <property type="protein sequence ID" value="SUW62132.1"/>
    <property type="molecule type" value="Genomic_DNA"/>
</dbReference>
<evidence type="ECO:0000313" key="2">
    <source>
        <dbReference type="Proteomes" id="UP000255528"/>
    </source>
</evidence>
<evidence type="ECO:0000313" key="1">
    <source>
        <dbReference type="EMBL" id="SUW62132.1"/>
    </source>
</evidence>
<name>A0A381C2W3_9ENTR</name>
<proteinExistence type="predicted"/>
<dbReference type="Proteomes" id="UP000255528">
    <property type="component" value="Unassembled WGS sequence"/>
</dbReference>
<protein>
    <submittedName>
        <fullName evidence="1">Uncharacterized protein</fullName>
    </submittedName>
</protein>
<dbReference type="AlphaFoldDB" id="A0A381C2W3"/>
<accession>A0A381C2W3</accession>